<dbReference type="AlphaFoldDB" id="A0A1M7C7M3"/>
<feature type="transmembrane region" description="Helical" evidence="9">
    <location>
        <begin position="12"/>
        <end position="31"/>
    </location>
</feature>
<sequence>MGFRKQVDKILGWILVVIMAVMVINVLWQVFSRYITGNPSSFTDELARYLMIWVGVLGAAYVSGRNMHVAIDVLPMKAGKKTQLLLFRMVNVLIILFAFFALVVGGIRLVYISYILEQHSPALNVPLAFIYTVLPLSGLLIIYYKATDLIYKK</sequence>
<protein>
    <submittedName>
        <fullName evidence="12">TRAP-type C4-dicarboxylate transport system, small permease component</fullName>
    </submittedName>
</protein>
<evidence type="ECO:0000313" key="11">
    <source>
        <dbReference type="EMBL" id="SFC60911.1"/>
    </source>
</evidence>
<dbReference type="InterPro" id="IPR007387">
    <property type="entry name" value="TRAP_DctQ"/>
</dbReference>
<evidence type="ECO:0000256" key="5">
    <source>
        <dbReference type="ARBA" id="ARBA00022692"/>
    </source>
</evidence>
<evidence type="ECO:0000256" key="9">
    <source>
        <dbReference type="SAM" id="Phobius"/>
    </source>
</evidence>
<comment type="caution">
    <text evidence="12">The sequence shown here is derived from an EMBL/GenBank/DDBJ whole genome shotgun (WGS) entry which is preliminary data.</text>
</comment>
<dbReference type="STRING" id="1055723.SAMN05216293_3934"/>
<dbReference type="Proteomes" id="UP000198940">
    <property type="component" value="Unassembled WGS sequence"/>
</dbReference>
<dbReference type="EMBL" id="FOKU01000015">
    <property type="protein sequence ID" value="SFC60911.1"/>
    <property type="molecule type" value="Genomic_DNA"/>
</dbReference>
<dbReference type="Pfam" id="PF04290">
    <property type="entry name" value="DctQ"/>
    <property type="match status" value="1"/>
</dbReference>
<feature type="transmembrane region" description="Helical" evidence="9">
    <location>
        <begin position="85"/>
        <end position="111"/>
    </location>
</feature>
<keyword evidence="14" id="KW-1185">Reference proteome</keyword>
<evidence type="ECO:0000256" key="7">
    <source>
        <dbReference type="ARBA" id="ARBA00023136"/>
    </source>
</evidence>
<keyword evidence="7 9" id="KW-0472">Membrane</keyword>
<feature type="transmembrane region" description="Helical" evidence="9">
    <location>
        <begin position="123"/>
        <end position="144"/>
    </location>
</feature>
<dbReference type="InterPro" id="IPR055348">
    <property type="entry name" value="DctQ"/>
</dbReference>
<evidence type="ECO:0000256" key="6">
    <source>
        <dbReference type="ARBA" id="ARBA00022989"/>
    </source>
</evidence>
<comment type="subcellular location">
    <subcellularLocation>
        <location evidence="1">Cell inner membrane</location>
        <topology evidence="1">Multi-pass membrane protein</topology>
    </subcellularLocation>
</comment>
<gene>
    <name evidence="11" type="ORF">SAMN04487891_1154</name>
    <name evidence="12" type="ORF">SAMN05216293_3934</name>
</gene>
<proteinExistence type="inferred from homology"/>
<dbReference type="GO" id="GO:0005886">
    <property type="term" value="C:plasma membrane"/>
    <property type="evidence" value="ECO:0007669"/>
    <property type="project" value="UniProtKB-SubCell"/>
</dbReference>
<reference evidence="12 13" key="1">
    <citation type="submission" date="2016-11" db="EMBL/GenBank/DDBJ databases">
        <authorList>
            <person name="Varghese N."/>
            <person name="Submissions S."/>
        </authorList>
    </citation>
    <scope>NUCLEOTIDE SEQUENCE [LARGE SCALE GENOMIC DNA]</scope>
    <source>
        <strain evidence="12 13">CGMCC 1.12174</strain>
        <strain evidence="11 14">DSM 26351</strain>
    </source>
</reference>
<evidence type="ECO:0000259" key="10">
    <source>
        <dbReference type="Pfam" id="PF04290"/>
    </source>
</evidence>
<dbReference type="PANTHER" id="PTHR35011:SF2">
    <property type="entry name" value="2,3-DIKETO-L-GULONATE TRAP TRANSPORTER SMALL PERMEASE PROTEIN YIAM"/>
    <property type="match status" value="1"/>
</dbReference>
<dbReference type="Proteomes" id="UP000184031">
    <property type="component" value="Unassembled WGS sequence"/>
</dbReference>
<dbReference type="RefSeq" id="WP_072882768.1">
    <property type="nucleotide sequence ID" value="NZ_FOKU01000015.1"/>
</dbReference>
<evidence type="ECO:0000313" key="14">
    <source>
        <dbReference type="Proteomes" id="UP000198940"/>
    </source>
</evidence>
<dbReference type="GO" id="GO:0015740">
    <property type="term" value="P:C4-dicarboxylate transport"/>
    <property type="evidence" value="ECO:0007669"/>
    <property type="project" value="TreeGrafter"/>
</dbReference>
<evidence type="ECO:0000256" key="8">
    <source>
        <dbReference type="ARBA" id="ARBA00038436"/>
    </source>
</evidence>
<keyword evidence="2" id="KW-0813">Transport</keyword>
<evidence type="ECO:0000256" key="1">
    <source>
        <dbReference type="ARBA" id="ARBA00004429"/>
    </source>
</evidence>
<evidence type="ECO:0000256" key="3">
    <source>
        <dbReference type="ARBA" id="ARBA00022475"/>
    </source>
</evidence>
<dbReference type="GO" id="GO:0022857">
    <property type="term" value="F:transmembrane transporter activity"/>
    <property type="evidence" value="ECO:0007669"/>
    <property type="project" value="TreeGrafter"/>
</dbReference>
<evidence type="ECO:0000313" key="13">
    <source>
        <dbReference type="Proteomes" id="UP000184031"/>
    </source>
</evidence>
<evidence type="ECO:0000256" key="2">
    <source>
        <dbReference type="ARBA" id="ARBA00022448"/>
    </source>
</evidence>
<comment type="similarity">
    <text evidence="8">Belongs to the TRAP transporter small permease family.</text>
</comment>
<keyword evidence="3" id="KW-1003">Cell membrane</keyword>
<dbReference type="PANTHER" id="PTHR35011">
    <property type="entry name" value="2,3-DIKETO-L-GULONATE TRAP TRANSPORTER SMALL PERMEASE PROTEIN YIAM"/>
    <property type="match status" value="1"/>
</dbReference>
<feature type="transmembrane region" description="Helical" evidence="9">
    <location>
        <begin position="46"/>
        <end position="64"/>
    </location>
</feature>
<feature type="domain" description="Tripartite ATP-independent periplasmic transporters DctQ component" evidence="10">
    <location>
        <begin position="22"/>
        <end position="148"/>
    </location>
</feature>
<evidence type="ECO:0000313" key="12">
    <source>
        <dbReference type="EMBL" id="SHL63157.1"/>
    </source>
</evidence>
<dbReference type="EMBL" id="FRAT01000013">
    <property type="protein sequence ID" value="SHL63157.1"/>
    <property type="molecule type" value="Genomic_DNA"/>
</dbReference>
<accession>A0A1M7C7M3</accession>
<dbReference type="OrthoDB" id="9815614at2"/>
<keyword evidence="5 9" id="KW-0812">Transmembrane</keyword>
<keyword evidence="6 9" id="KW-1133">Transmembrane helix</keyword>
<name>A0A1M7C7M3_9FLAO</name>
<keyword evidence="4" id="KW-0997">Cell inner membrane</keyword>
<evidence type="ECO:0000256" key="4">
    <source>
        <dbReference type="ARBA" id="ARBA00022519"/>
    </source>
</evidence>
<organism evidence="12 13">
    <name type="scientific">Flagellimonas taeanensis</name>
    <dbReference type="NCBI Taxonomy" id="1005926"/>
    <lineage>
        <taxon>Bacteria</taxon>
        <taxon>Pseudomonadati</taxon>
        <taxon>Bacteroidota</taxon>
        <taxon>Flavobacteriia</taxon>
        <taxon>Flavobacteriales</taxon>
        <taxon>Flavobacteriaceae</taxon>
        <taxon>Flagellimonas</taxon>
    </lineage>
</organism>